<dbReference type="SMART" id="SM00052">
    <property type="entry name" value="EAL"/>
    <property type="match status" value="1"/>
</dbReference>
<feature type="non-terminal residue" evidence="2">
    <location>
        <position position="1"/>
    </location>
</feature>
<sequence>ENSLDALTDKTRTELAWLRREGFRIAVDDFGSGYSSMNALTEFSFDIVKVDRSLIRDNPGSARTIVVSHLIDMFRALKVDVVLEGDETEQTVRWLAGCPDLNAQGFYFGRPMWPEDVVRRLEQHGDAALAASPGRSARPVPE</sequence>
<proteinExistence type="predicted"/>
<dbReference type="InterPro" id="IPR001633">
    <property type="entry name" value="EAL_dom"/>
</dbReference>
<dbReference type="PANTHER" id="PTHR33121:SF70">
    <property type="entry name" value="SIGNALING PROTEIN YKOW"/>
    <property type="match status" value="1"/>
</dbReference>
<dbReference type="EMBL" id="JAAZSR010000113">
    <property type="protein sequence ID" value="NKX50654.1"/>
    <property type="molecule type" value="Genomic_DNA"/>
</dbReference>
<name>A0ABX1JPA2_9MICC</name>
<evidence type="ECO:0000313" key="3">
    <source>
        <dbReference type="Proteomes" id="UP000523795"/>
    </source>
</evidence>
<comment type="caution">
    <text evidence="2">The sequence shown here is derived from an EMBL/GenBank/DDBJ whole genome shotgun (WGS) entry which is preliminary data.</text>
</comment>
<protein>
    <submittedName>
        <fullName evidence="2">EAL domain-containing protein</fullName>
    </submittedName>
</protein>
<accession>A0ABX1JPA2</accession>
<feature type="domain" description="EAL" evidence="1">
    <location>
        <begin position="1"/>
        <end position="125"/>
    </location>
</feature>
<dbReference type="Pfam" id="PF00563">
    <property type="entry name" value="EAL"/>
    <property type="match status" value="1"/>
</dbReference>
<dbReference type="InterPro" id="IPR035919">
    <property type="entry name" value="EAL_sf"/>
</dbReference>
<dbReference type="InterPro" id="IPR050706">
    <property type="entry name" value="Cyclic-di-GMP_PDE-like"/>
</dbReference>
<dbReference type="PROSITE" id="PS50883">
    <property type="entry name" value="EAL"/>
    <property type="match status" value="1"/>
</dbReference>
<gene>
    <name evidence="2" type="ORF">HER39_08755</name>
</gene>
<dbReference type="PANTHER" id="PTHR33121">
    <property type="entry name" value="CYCLIC DI-GMP PHOSPHODIESTERASE PDEF"/>
    <property type="match status" value="1"/>
</dbReference>
<organism evidence="2 3">
    <name type="scientific">Arthrobacter deserti</name>
    <dbReference type="NCBI Taxonomy" id="1742687"/>
    <lineage>
        <taxon>Bacteria</taxon>
        <taxon>Bacillati</taxon>
        <taxon>Actinomycetota</taxon>
        <taxon>Actinomycetes</taxon>
        <taxon>Micrococcales</taxon>
        <taxon>Micrococcaceae</taxon>
        <taxon>Arthrobacter</taxon>
    </lineage>
</organism>
<evidence type="ECO:0000313" key="2">
    <source>
        <dbReference type="EMBL" id="NKX50654.1"/>
    </source>
</evidence>
<keyword evidence="3" id="KW-1185">Reference proteome</keyword>
<dbReference type="Gene3D" id="3.20.20.450">
    <property type="entry name" value="EAL domain"/>
    <property type="match status" value="1"/>
</dbReference>
<dbReference type="SUPFAM" id="SSF141868">
    <property type="entry name" value="EAL domain-like"/>
    <property type="match status" value="1"/>
</dbReference>
<dbReference type="CDD" id="cd01948">
    <property type="entry name" value="EAL"/>
    <property type="match status" value="1"/>
</dbReference>
<evidence type="ECO:0000259" key="1">
    <source>
        <dbReference type="PROSITE" id="PS50883"/>
    </source>
</evidence>
<reference evidence="2 3" key="1">
    <citation type="submission" date="2020-04" db="EMBL/GenBank/DDBJ databases">
        <authorList>
            <person name="Liu S."/>
        </authorList>
    </citation>
    <scope>NUCLEOTIDE SEQUENCE [LARGE SCALE GENOMIC DNA]</scope>
    <source>
        <strain evidence="2 3">CGMCC 1.15091</strain>
    </source>
</reference>
<dbReference type="Proteomes" id="UP000523795">
    <property type="component" value="Unassembled WGS sequence"/>
</dbReference>